<comment type="caution">
    <text evidence="2">The sequence shown here is derived from an EMBL/GenBank/DDBJ whole genome shotgun (WGS) entry which is preliminary data.</text>
</comment>
<name>A0A1F5WP76_9BACT</name>
<evidence type="ECO:0000313" key="3">
    <source>
        <dbReference type="Proteomes" id="UP000178425"/>
    </source>
</evidence>
<feature type="non-terminal residue" evidence="2">
    <location>
        <position position="88"/>
    </location>
</feature>
<protein>
    <submittedName>
        <fullName evidence="2">Transposase</fullName>
    </submittedName>
</protein>
<dbReference type="AlphaFoldDB" id="A0A1F5WP76"/>
<sequence length="88" mass="10430">MKKIFTPRQKASVALESVKGVKMPNQLAGEYEIHPIQIGIWKKRLLENAHEIFSDKRKRAENEQQELTDRLYKVIGQRDVEIEWLKKK</sequence>
<dbReference type="InterPro" id="IPR010921">
    <property type="entry name" value="Trp_repressor/repl_initiator"/>
</dbReference>
<evidence type="ECO:0000313" key="2">
    <source>
        <dbReference type="EMBL" id="OGF77440.1"/>
    </source>
</evidence>
<reference evidence="2 3" key="1">
    <citation type="journal article" date="2016" name="Nat. Commun.">
        <title>Thousands of microbial genomes shed light on interconnected biogeochemical processes in an aquifer system.</title>
        <authorList>
            <person name="Anantharaman K."/>
            <person name="Brown C.T."/>
            <person name="Hug L.A."/>
            <person name="Sharon I."/>
            <person name="Castelle C.J."/>
            <person name="Probst A.J."/>
            <person name="Thomas B.C."/>
            <person name="Singh A."/>
            <person name="Wilkins M.J."/>
            <person name="Karaoz U."/>
            <person name="Brodie E.L."/>
            <person name="Williams K.H."/>
            <person name="Hubbard S.S."/>
            <person name="Banfield J.F."/>
        </authorList>
    </citation>
    <scope>NUCLEOTIDE SEQUENCE [LARGE SCALE GENOMIC DNA]</scope>
</reference>
<dbReference type="Proteomes" id="UP000178425">
    <property type="component" value="Unassembled WGS sequence"/>
</dbReference>
<dbReference type="SUPFAM" id="SSF48295">
    <property type="entry name" value="TrpR-like"/>
    <property type="match status" value="1"/>
</dbReference>
<dbReference type="GO" id="GO:0043565">
    <property type="term" value="F:sequence-specific DNA binding"/>
    <property type="evidence" value="ECO:0007669"/>
    <property type="project" value="InterPro"/>
</dbReference>
<dbReference type="EMBL" id="MFHI01000041">
    <property type="protein sequence ID" value="OGF77440.1"/>
    <property type="molecule type" value="Genomic_DNA"/>
</dbReference>
<accession>A0A1F5WP76</accession>
<feature type="coiled-coil region" evidence="1">
    <location>
        <begin position="43"/>
        <end position="70"/>
    </location>
</feature>
<keyword evidence="1" id="KW-0175">Coiled coil</keyword>
<evidence type="ECO:0000256" key="1">
    <source>
        <dbReference type="SAM" id="Coils"/>
    </source>
</evidence>
<organism evidence="2 3">
    <name type="scientific">Candidatus Giovannonibacteria bacterium RIFCSPHIGHO2_02_43_13</name>
    <dbReference type="NCBI Taxonomy" id="1798330"/>
    <lineage>
        <taxon>Bacteria</taxon>
        <taxon>Candidatus Giovannoniibacteriota</taxon>
    </lineage>
</organism>
<gene>
    <name evidence="2" type="ORF">A2W54_04810</name>
</gene>
<proteinExistence type="predicted"/>